<geneLocation type="chloroplast" evidence="2"/>
<name>Q32963_PINTH</name>
<proteinExistence type="predicted"/>
<reference evidence="2" key="1">
    <citation type="journal article" date="1993" name="Mol. Gen. Genet.">
        <title>Chloroplast DNA of black pine retains a residual inverted repeat lacking rRNA genes: nucleotide sequences of trnQ, trnK, psbA, trnI and trnH and the absence of rps16.</title>
        <authorList>
            <person name="Tsudzuki J."/>
            <person name="Nakashima K."/>
            <person name="Tsudzuki T."/>
            <person name="Hiratsuka J."/>
            <person name="Shibata M."/>
            <person name="Wakasugi T."/>
            <person name="Sugiura M."/>
        </authorList>
    </citation>
    <scope>NUCLEOTIDE SEQUENCE</scope>
</reference>
<dbReference type="EMBL" id="D17510">
    <property type="protein sequence ID" value="BAA04379.1"/>
    <property type="molecule type" value="Genomic_DNA"/>
</dbReference>
<reference evidence="2" key="2">
    <citation type="journal article" date="1994" name="Curr. Genet.">
        <title>A new gene encoding tRNA(Pro) (GGG) is present in the chloroplast genome of black pine: a compilation of 32 tRNA genes from black pine chloroplasts.</title>
        <authorList>
            <person name="Tsudzuki J."/>
            <person name="Ito S."/>
            <person name="Tsudzuki T."/>
            <person name="Wakasugi T."/>
            <person name="Sugiura M."/>
        </authorList>
    </citation>
    <scope>NUCLEOTIDE SEQUENCE</scope>
</reference>
<keyword evidence="1" id="KW-1133">Transmembrane helix</keyword>
<accession>Q32963</accession>
<feature type="transmembrane region" description="Helical" evidence="1">
    <location>
        <begin position="16"/>
        <end position="34"/>
    </location>
</feature>
<reference evidence="2" key="3">
    <citation type="journal article" date="1994" name="Proc. Natl. Acad. Sci. U.S.A.">
        <title>Loss of all ndh genes as determined by sequencing the entire chloroplast genome of the black pine Pinus thunbergii.</title>
        <authorList>
            <person name="Wakasugi T."/>
            <person name="Tsudzuki J."/>
            <person name="Ito S."/>
            <person name="Nakashima K."/>
            <person name="Tsudzuki T."/>
            <person name="Sugiura M."/>
        </authorList>
    </citation>
    <scope>NUCLEOTIDE SEQUENCE</scope>
</reference>
<keyword evidence="1" id="KW-0812">Transmembrane</keyword>
<protein>
    <submittedName>
        <fullName evidence="2">ORF42c</fullName>
    </submittedName>
</protein>
<keyword evidence="1" id="KW-0472">Membrane</keyword>
<dbReference type="AlphaFoldDB" id="Q32963"/>
<evidence type="ECO:0000256" key="1">
    <source>
        <dbReference type="SAM" id="Phobius"/>
    </source>
</evidence>
<keyword evidence="2" id="KW-0150">Chloroplast</keyword>
<evidence type="ECO:0000313" key="2">
    <source>
        <dbReference type="EMBL" id="BAA04379.1"/>
    </source>
</evidence>
<sequence length="42" mass="5254">MFVLLEEPKAQRVRSYCNYLKCVWIIFFFDWVWLPPFPELDN</sequence>
<organism evidence="2">
    <name type="scientific">Pinus thunbergii</name>
    <name type="common">Japanese black pine</name>
    <name type="synonym">Pinus thunbergiana</name>
    <dbReference type="NCBI Taxonomy" id="3350"/>
    <lineage>
        <taxon>Eukaryota</taxon>
        <taxon>Viridiplantae</taxon>
        <taxon>Streptophyta</taxon>
        <taxon>Embryophyta</taxon>
        <taxon>Tracheophyta</taxon>
        <taxon>Spermatophyta</taxon>
        <taxon>Pinopsida</taxon>
        <taxon>Pinidae</taxon>
        <taxon>Conifers I</taxon>
        <taxon>Pinales</taxon>
        <taxon>Pinaceae</taxon>
        <taxon>Pinus</taxon>
        <taxon>Pinus subgen. Pinus</taxon>
    </lineage>
</organism>
<keyword evidence="2" id="KW-0934">Plastid</keyword>
<dbReference type="PIR" id="T07501">
    <property type="entry name" value="T07501"/>
</dbReference>